<accession>A0AAD5S867</accession>
<evidence type="ECO:0000313" key="2">
    <source>
        <dbReference type="Proteomes" id="UP001212841"/>
    </source>
</evidence>
<reference evidence="1" key="1">
    <citation type="submission" date="2020-05" db="EMBL/GenBank/DDBJ databases">
        <title>Phylogenomic resolution of chytrid fungi.</title>
        <authorList>
            <person name="Stajich J.E."/>
            <person name="Amses K."/>
            <person name="Simmons R."/>
            <person name="Seto K."/>
            <person name="Myers J."/>
            <person name="Bonds A."/>
            <person name="Quandt C.A."/>
            <person name="Barry K."/>
            <person name="Liu P."/>
            <person name="Grigoriev I."/>
            <person name="Longcore J.E."/>
            <person name="James T.Y."/>
        </authorList>
    </citation>
    <scope>NUCLEOTIDE SEQUENCE</scope>
    <source>
        <strain evidence="1">JEL0318</strain>
    </source>
</reference>
<organism evidence="1 2">
    <name type="scientific">Rhizophlyctis rosea</name>
    <dbReference type="NCBI Taxonomy" id="64517"/>
    <lineage>
        <taxon>Eukaryota</taxon>
        <taxon>Fungi</taxon>
        <taxon>Fungi incertae sedis</taxon>
        <taxon>Chytridiomycota</taxon>
        <taxon>Chytridiomycota incertae sedis</taxon>
        <taxon>Chytridiomycetes</taxon>
        <taxon>Rhizophlyctidales</taxon>
        <taxon>Rhizophlyctidaceae</taxon>
        <taxon>Rhizophlyctis</taxon>
    </lineage>
</organism>
<dbReference type="AlphaFoldDB" id="A0AAD5S867"/>
<name>A0AAD5S867_9FUNG</name>
<protein>
    <submittedName>
        <fullName evidence="1">Uncharacterized protein</fullName>
    </submittedName>
</protein>
<comment type="caution">
    <text evidence="1">The sequence shown here is derived from an EMBL/GenBank/DDBJ whole genome shotgun (WGS) entry which is preliminary data.</text>
</comment>
<proteinExistence type="predicted"/>
<evidence type="ECO:0000313" key="1">
    <source>
        <dbReference type="EMBL" id="KAJ3049035.1"/>
    </source>
</evidence>
<gene>
    <name evidence="1" type="ORF">HK097_009973</name>
</gene>
<dbReference type="Proteomes" id="UP001212841">
    <property type="component" value="Unassembled WGS sequence"/>
</dbReference>
<dbReference type="EMBL" id="JADGJD010000702">
    <property type="protein sequence ID" value="KAJ3049035.1"/>
    <property type="molecule type" value="Genomic_DNA"/>
</dbReference>
<feature type="non-terminal residue" evidence="1">
    <location>
        <position position="110"/>
    </location>
</feature>
<keyword evidence="2" id="KW-1185">Reference proteome</keyword>
<sequence>MTVLSRLPTARQLKTVQFLFRKPDFLNNEEGWDGLTPAKGMIQAFTAFLNVDKQLEPFWGELARSSLVRQQEILKAQLLRVEEELKELEAPDRQLSVFRKEEIKNEEDSS</sequence>